<dbReference type="OrthoDB" id="8523210at2"/>
<evidence type="ECO:0000313" key="7">
    <source>
        <dbReference type="Proteomes" id="UP000244173"/>
    </source>
</evidence>
<dbReference type="EMBL" id="CP028519">
    <property type="protein sequence ID" value="AVY92632.1"/>
    <property type="molecule type" value="Genomic_DNA"/>
</dbReference>
<dbReference type="Pfam" id="PF03466">
    <property type="entry name" value="LysR_substrate"/>
    <property type="match status" value="1"/>
</dbReference>
<evidence type="ECO:0000313" key="6">
    <source>
        <dbReference type="EMBL" id="AVY92632.1"/>
    </source>
</evidence>
<evidence type="ECO:0000256" key="3">
    <source>
        <dbReference type="ARBA" id="ARBA00023125"/>
    </source>
</evidence>
<reference evidence="6 7" key="1">
    <citation type="submission" date="2018-04" db="EMBL/GenBank/DDBJ databases">
        <title>Denitrifier Microvirgula.</title>
        <authorList>
            <person name="Anderson E."/>
            <person name="Jang J."/>
            <person name="Ishii S."/>
        </authorList>
    </citation>
    <scope>NUCLEOTIDE SEQUENCE [LARGE SCALE GENOMIC DNA]</scope>
    <source>
        <strain evidence="6 7">BE2.4</strain>
    </source>
</reference>
<protein>
    <submittedName>
        <fullName evidence="6">LysR family transcriptional regulator</fullName>
    </submittedName>
</protein>
<comment type="similarity">
    <text evidence="1">Belongs to the LysR transcriptional regulatory family.</text>
</comment>
<keyword evidence="3" id="KW-0238">DNA-binding</keyword>
<keyword evidence="7" id="KW-1185">Reference proteome</keyword>
<dbReference type="InterPro" id="IPR005119">
    <property type="entry name" value="LysR_subst-bd"/>
</dbReference>
<dbReference type="InterPro" id="IPR036390">
    <property type="entry name" value="WH_DNA-bd_sf"/>
</dbReference>
<dbReference type="GO" id="GO:0003677">
    <property type="term" value="F:DNA binding"/>
    <property type="evidence" value="ECO:0007669"/>
    <property type="project" value="UniProtKB-KW"/>
</dbReference>
<dbReference type="Pfam" id="PF00126">
    <property type="entry name" value="HTH_1"/>
    <property type="match status" value="1"/>
</dbReference>
<dbReference type="InterPro" id="IPR050389">
    <property type="entry name" value="LysR-type_TF"/>
</dbReference>
<dbReference type="KEGG" id="maer:DAI18_00150"/>
<dbReference type="PANTHER" id="PTHR30118">
    <property type="entry name" value="HTH-TYPE TRANSCRIPTIONAL REGULATOR LEUO-RELATED"/>
    <property type="match status" value="1"/>
</dbReference>
<dbReference type="GO" id="GO:0003700">
    <property type="term" value="F:DNA-binding transcription factor activity"/>
    <property type="evidence" value="ECO:0007669"/>
    <property type="project" value="InterPro"/>
</dbReference>
<keyword evidence="2" id="KW-0805">Transcription regulation</keyword>
<name>A0A2U3TGW3_9NEIS</name>
<evidence type="ECO:0000256" key="1">
    <source>
        <dbReference type="ARBA" id="ARBA00009437"/>
    </source>
</evidence>
<dbReference type="InterPro" id="IPR036388">
    <property type="entry name" value="WH-like_DNA-bd_sf"/>
</dbReference>
<gene>
    <name evidence="6" type="ORF">DAI18_00150</name>
</gene>
<accession>A0A2U3TGW3</accession>
<dbReference type="SUPFAM" id="SSF53850">
    <property type="entry name" value="Periplasmic binding protein-like II"/>
    <property type="match status" value="1"/>
</dbReference>
<dbReference type="Gene3D" id="1.10.10.10">
    <property type="entry name" value="Winged helix-like DNA-binding domain superfamily/Winged helix DNA-binding domain"/>
    <property type="match status" value="1"/>
</dbReference>
<organism evidence="6 7">
    <name type="scientific">Microvirgula aerodenitrificans</name>
    <dbReference type="NCBI Taxonomy" id="57480"/>
    <lineage>
        <taxon>Bacteria</taxon>
        <taxon>Pseudomonadati</taxon>
        <taxon>Pseudomonadota</taxon>
        <taxon>Betaproteobacteria</taxon>
        <taxon>Neisseriales</taxon>
        <taxon>Aquaspirillaceae</taxon>
        <taxon>Microvirgula</taxon>
    </lineage>
</organism>
<dbReference type="SUPFAM" id="SSF46785">
    <property type="entry name" value="Winged helix' DNA-binding domain"/>
    <property type="match status" value="1"/>
</dbReference>
<dbReference type="InterPro" id="IPR037402">
    <property type="entry name" value="YidZ_PBP2"/>
</dbReference>
<sequence length="325" mass="35494">MNNINPVQLRRLDLNSLVVLHTLLTTCSVSASAEKLCLGQPAVSHILKRLRQRTGDPLLYRHGRGMVLTPLAASLLQPLTQWLQQGQQLLQPQAFDPATAQAKVRLAMPDLLEVALLPALIIQLQDCAPGLQLEVQAMSSAEVGQALESQRIDCAIGYFPHLTSRLQRQTLLVSRFVCLHHQDRLHLPATLRAADLADVPHVYTSYAGDSASMVDDYLHQHGLQRRILVSMASLLAIPALLEQLPAVSVLPDVIGQVVSQRSHGLQLKPIADADLSIGVELLWHPGLEADPLQAFLRQQICRQAALLQASLDRAGAACRCDRSSG</sequence>
<dbReference type="STRING" id="1122240.GCA_000620105_02889"/>
<dbReference type="PANTHER" id="PTHR30118:SF15">
    <property type="entry name" value="TRANSCRIPTIONAL REGULATORY PROTEIN"/>
    <property type="match status" value="1"/>
</dbReference>
<dbReference type="CDD" id="cd08417">
    <property type="entry name" value="PBP2_Nitroaromatics_like"/>
    <property type="match status" value="1"/>
</dbReference>
<feature type="domain" description="HTH lysR-type" evidence="5">
    <location>
        <begin position="12"/>
        <end position="69"/>
    </location>
</feature>
<dbReference type="Gene3D" id="3.40.190.10">
    <property type="entry name" value="Periplasmic binding protein-like II"/>
    <property type="match status" value="2"/>
</dbReference>
<dbReference type="RefSeq" id="WP_107888491.1">
    <property type="nucleotide sequence ID" value="NZ_CP028519.1"/>
</dbReference>
<evidence type="ECO:0000256" key="4">
    <source>
        <dbReference type="ARBA" id="ARBA00023163"/>
    </source>
</evidence>
<evidence type="ECO:0000256" key="2">
    <source>
        <dbReference type="ARBA" id="ARBA00023015"/>
    </source>
</evidence>
<dbReference type="Proteomes" id="UP000244173">
    <property type="component" value="Chromosome"/>
</dbReference>
<proteinExistence type="inferred from homology"/>
<evidence type="ECO:0000259" key="5">
    <source>
        <dbReference type="PROSITE" id="PS50931"/>
    </source>
</evidence>
<dbReference type="InterPro" id="IPR000847">
    <property type="entry name" value="LysR_HTH_N"/>
</dbReference>
<dbReference type="PROSITE" id="PS50931">
    <property type="entry name" value="HTH_LYSR"/>
    <property type="match status" value="1"/>
</dbReference>
<keyword evidence="4" id="KW-0804">Transcription</keyword>
<dbReference type="AlphaFoldDB" id="A0A2U3TGW3"/>